<reference evidence="1" key="1">
    <citation type="submission" date="2022-12" db="EMBL/GenBank/DDBJ databases">
        <authorList>
            <person name="Voronina O.L."/>
            <person name="Kunda M.S."/>
            <person name="Ryzhova N."/>
            <person name="Aksenova E.I."/>
        </authorList>
    </citation>
    <scope>NUCLEOTIDE SEQUENCE</scope>
    <source>
        <strain evidence="1">SCCH136:Ach223948</strain>
    </source>
</reference>
<accession>A0A0M7J9X4</accession>
<dbReference type="Gene3D" id="6.10.280.50">
    <property type="match status" value="1"/>
</dbReference>
<proteinExistence type="predicted"/>
<dbReference type="EMBL" id="JAPZVI010000029">
    <property type="protein sequence ID" value="MCZ8404799.1"/>
    <property type="molecule type" value="Genomic_DNA"/>
</dbReference>
<dbReference type="Proteomes" id="UP001141992">
    <property type="component" value="Unassembled WGS sequence"/>
</dbReference>
<evidence type="ECO:0000313" key="2">
    <source>
        <dbReference type="Proteomes" id="UP001141992"/>
    </source>
</evidence>
<dbReference type="RefSeq" id="WP_006383908.1">
    <property type="nucleotide sequence ID" value="NZ_CABIYZ010000008.1"/>
</dbReference>
<comment type="caution">
    <text evidence="1">The sequence shown here is derived from an EMBL/GenBank/DDBJ whole genome shotgun (WGS) entry which is preliminary data.</text>
</comment>
<accession>A0A0D6IEX5</accession>
<evidence type="ECO:0000313" key="1">
    <source>
        <dbReference type="EMBL" id="MCZ8404799.1"/>
    </source>
</evidence>
<organism evidence="1 2">
    <name type="scientific">Alcaligenes xylosoxydans xylosoxydans</name>
    <name type="common">Achromobacter xylosoxidans</name>
    <dbReference type="NCBI Taxonomy" id="85698"/>
    <lineage>
        <taxon>Bacteria</taxon>
        <taxon>Pseudomonadati</taxon>
        <taxon>Pseudomonadota</taxon>
        <taxon>Betaproteobacteria</taxon>
        <taxon>Burkholderiales</taxon>
        <taxon>Alcaligenaceae</taxon>
        <taxon>Achromobacter</taxon>
    </lineage>
</organism>
<dbReference type="InterPro" id="IPR007420">
    <property type="entry name" value="DUF465"/>
</dbReference>
<dbReference type="InterPro" id="IPR038444">
    <property type="entry name" value="DUF465_sf"/>
</dbReference>
<dbReference type="Pfam" id="PF04325">
    <property type="entry name" value="DUF465"/>
    <property type="match status" value="1"/>
</dbReference>
<protein>
    <submittedName>
        <fullName evidence="1">DUF465 domain-containing protein</fullName>
    </submittedName>
</protein>
<dbReference type="GeneID" id="75278609"/>
<dbReference type="eggNOG" id="COG2841">
    <property type="taxonomic scope" value="Bacteria"/>
</dbReference>
<dbReference type="AlphaFoldDB" id="A0A0D6IEX5"/>
<sequence>MFPEYRQLITRLKAENGHFSALFQRHNDLDQEIKNMEAGIVPASDTSVEILKKEKLLLKDKLYSLLKAADQSAG</sequence>
<name>A0A0D6IEX5_ALCXX</name>
<dbReference type="KEGG" id="axx:ERS451415_04754"/>
<gene>
    <name evidence="1" type="ORF">O9570_25320</name>
</gene>